<sequence length="325" mass="37648">MNLLARYAECIFWMARYMERAENLARILDVHETFARDTRGMTNWFSIVQLNADEKDFFSRHDRPTAEAVVRYYMFDTQHPNSLVSMLRMARENARVLRPWISTEMWTQINVFHNKLVEMSGKDVPIPNLSKVCTWIKEECQTHTGITEGTFYRDQGWYFYQLGKYIERADQTTRLLDIKYHTLLPSPLDIGSTLDMSQWTTVLRSAAGYHAFRRVYPRGMTPTTVAGFMMYNEGFPRSVVMCVRQIDGLLTRMKSRYTLRGGSEAMEKVDELLGALLARPIEEVIHGGLHEYLDWVQGQLNGITNEIGLAFFGREPVAATQIQSQ</sequence>
<dbReference type="Pfam" id="PF04168">
    <property type="entry name" value="Alpha-E"/>
    <property type="match status" value="1"/>
</dbReference>
<dbReference type="InterPro" id="IPR007296">
    <property type="entry name" value="DUF403"/>
</dbReference>
<dbReference type="InterPro" id="IPR051680">
    <property type="entry name" value="ATP-dep_Glu-Cys_Ligase-2"/>
</dbReference>
<keyword evidence="3" id="KW-1185">Reference proteome</keyword>
<evidence type="ECO:0000259" key="1">
    <source>
        <dbReference type="Pfam" id="PF04168"/>
    </source>
</evidence>
<name>A0ABS4SPF7_9PROT</name>
<protein>
    <submittedName>
        <fullName evidence="2">Alpha-E superfamily protein</fullName>
    </submittedName>
</protein>
<dbReference type="Proteomes" id="UP000781958">
    <property type="component" value="Unassembled WGS sequence"/>
</dbReference>
<dbReference type="PANTHER" id="PTHR34595:SF7">
    <property type="entry name" value="SLL1039 PROTEIN"/>
    <property type="match status" value="1"/>
</dbReference>
<dbReference type="EMBL" id="JAGINP010000016">
    <property type="protein sequence ID" value="MBP2294436.1"/>
    <property type="molecule type" value="Genomic_DNA"/>
</dbReference>
<accession>A0ABS4SPF7</accession>
<organism evidence="2 3">
    <name type="scientific">Azospirillum rugosum</name>
    <dbReference type="NCBI Taxonomy" id="416170"/>
    <lineage>
        <taxon>Bacteria</taxon>
        <taxon>Pseudomonadati</taxon>
        <taxon>Pseudomonadota</taxon>
        <taxon>Alphaproteobacteria</taxon>
        <taxon>Rhodospirillales</taxon>
        <taxon>Azospirillaceae</taxon>
        <taxon>Azospirillum</taxon>
    </lineage>
</organism>
<gene>
    <name evidence="2" type="ORF">J2851_004226</name>
</gene>
<dbReference type="PANTHER" id="PTHR34595">
    <property type="entry name" value="BLR5612 PROTEIN"/>
    <property type="match status" value="1"/>
</dbReference>
<evidence type="ECO:0000313" key="3">
    <source>
        <dbReference type="Proteomes" id="UP000781958"/>
    </source>
</evidence>
<proteinExistence type="predicted"/>
<dbReference type="RefSeq" id="WP_209768632.1">
    <property type="nucleotide sequence ID" value="NZ_JAGINP010000016.1"/>
</dbReference>
<comment type="caution">
    <text evidence="2">The sequence shown here is derived from an EMBL/GenBank/DDBJ whole genome shotgun (WGS) entry which is preliminary data.</text>
</comment>
<feature type="domain" description="DUF403" evidence="1">
    <location>
        <begin position="3"/>
        <end position="312"/>
    </location>
</feature>
<reference evidence="2 3" key="1">
    <citation type="submission" date="2021-03" db="EMBL/GenBank/DDBJ databases">
        <title>Genomic Encyclopedia of Type Strains, Phase III (KMG-III): the genomes of soil and plant-associated and newly described type strains.</title>
        <authorList>
            <person name="Whitman W."/>
        </authorList>
    </citation>
    <scope>NUCLEOTIDE SEQUENCE [LARGE SCALE GENOMIC DNA]</scope>
    <source>
        <strain evidence="2 3">IMMIB AFH-6</strain>
    </source>
</reference>
<evidence type="ECO:0000313" key="2">
    <source>
        <dbReference type="EMBL" id="MBP2294436.1"/>
    </source>
</evidence>